<keyword evidence="1" id="KW-0812">Transmembrane</keyword>
<protein>
    <submittedName>
        <fullName evidence="2">Uncharacterized protein</fullName>
    </submittedName>
</protein>
<feature type="transmembrane region" description="Helical" evidence="1">
    <location>
        <begin position="6"/>
        <end position="26"/>
    </location>
</feature>
<organism evidence="2 3">
    <name type="scientific">Dispira parvispora</name>
    <dbReference type="NCBI Taxonomy" id="1520584"/>
    <lineage>
        <taxon>Eukaryota</taxon>
        <taxon>Fungi</taxon>
        <taxon>Fungi incertae sedis</taxon>
        <taxon>Zoopagomycota</taxon>
        <taxon>Kickxellomycotina</taxon>
        <taxon>Dimargaritomycetes</taxon>
        <taxon>Dimargaritales</taxon>
        <taxon>Dimargaritaceae</taxon>
        <taxon>Dispira</taxon>
    </lineage>
</organism>
<keyword evidence="3" id="KW-1185">Reference proteome</keyword>
<evidence type="ECO:0000313" key="3">
    <source>
        <dbReference type="Proteomes" id="UP001150925"/>
    </source>
</evidence>
<feature type="transmembrane region" description="Helical" evidence="1">
    <location>
        <begin position="186"/>
        <end position="210"/>
    </location>
</feature>
<comment type="caution">
    <text evidence="2">The sequence shown here is derived from an EMBL/GenBank/DDBJ whole genome shotgun (WGS) entry which is preliminary data.</text>
</comment>
<accession>A0A9W8E4X4</accession>
<reference evidence="2" key="1">
    <citation type="submission" date="2022-07" db="EMBL/GenBank/DDBJ databases">
        <title>Phylogenomic reconstructions and comparative analyses of Kickxellomycotina fungi.</title>
        <authorList>
            <person name="Reynolds N.K."/>
            <person name="Stajich J.E."/>
            <person name="Barry K."/>
            <person name="Grigoriev I.V."/>
            <person name="Crous P."/>
            <person name="Smith M.E."/>
        </authorList>
    </citation>
    <scope>NUCLEOTIDE SEQUENCE</scope>
    <source>
        <strain evidence="2">RSA 1196</strain>
    </source>
</reference>
<dbReference type="EMBL" id="JANBPY010000233">
    <property type="protein sequence ID" value="KAJ1968091.1"/>
    <property type="molecule type" value="Genomic_DNA"/>
</dbReference>
<proteinExistence type="predicted"/>
<dbReference type="AlphaFoldDB" id="A0A9W8E4X4"/>
<sequence>MVEDLLIYQMTCSILVIHMVEAFQIYQMTCSILVIHMVVAFQTSLRTCLVGVIHVVVDVNLDDVLLLGVKKYSNQNFINTILRLIQHCQSYLYIVKWEEEVASSKEEDQIASADFDMMNTTWDISEVAKCQHLCEKLVVAFQIYWMLCSVRVIHMVEDLQIYQMTCSILVIHMVEDFQTYQMTCSILVIHMVAAFQIYQMTCSILVIHMVEAFQSY</sequence>
<evidence type="ECO:0000256" key="1">
    <source>
        <dbReference type="SAM" id="Phobius"/>
    </source>
</evidence>
<evidence type="ECO:0000313" key="2">
    <source>
        <dbReference type="EMBL" id="KAJ1968091.1"/>
    </source>
</evidence>
<gene>
    <name evidence="2" type="ORF">IWQ62_001456</name>
</gene>
<keyword evidence="1" id="KW-1133">Transmembrane helix</keyword>
<dbReference type="Proteomes" id="UP001150925">
    <property type="component" value="Unassembled WGS sequence"/>
</dbReference>
<keyword evidence="1" id="KW-0472">Membrane</keyword>
<name>A0A9W8E4X4_9FUNG</name>